<dbReference type="Proteomes" id="UP001597182">
    <property type="component" value="Unassembled WGS sequence"/>
</dbReference>
<dbReference type="PANTHER" id="PTHR43557:SF2">
    <property type="entry name" value="RIESKE DOMAIN-CONTAINING PROTEIN-RELATED"/>
    <property type="match status" value="1"/>
</dbReference>
<dbReference type="RefSeq" id="WP_379653323.1">
    <property type="nucleotide sequence ID" value="NZ_JBHTMB010000288.1"/>
</dbReference>
<evidence type="ECO:0000256" key="3">
    <source>
        <dbReference type="ARBA" id="ARBA00022827"/>
    </source>
</evidence>
<dbReference type="Gene3D" id="3.50.50.60">
    <property type="entry name" value="FAD/NAD(P)-binding domain"/>
    <property type="match status" value="2"/>
</dbReference>
<protein>
    <submittedName>
        <fullName evidence="7">NAD(P)/FAD-dependent oxidoreductase</fullName>
    </submittedName>
</protein>
<organism evidence="7 8">
    <name type="scientific">Pseudonocardia benzenivorans</name>
    <dbReference type="NCBI Taxonomy" id="228005"/>
    <lineage>
        <taxon>Bacteria</taxon>
        <taxon>Bacillati</taxon>
        <taxon>Actinomycetota</taxon>
        <taxon>Actinomycetes</taxon>
        <taxon>Pseudonocardiales</taxon>
        <taxon>Pseudonocardiaceae</taxon>
        <taxon>Pseudonocardia</taxon>
    </lineage>
</organism>
<dbReference type="Gene3D" id="3.30.390.30">
    <property type="match status" value="1"/>
</dbReference>
<proteinExistence type="predicted"/>
<dbReference type="PRINTS" id="PR00411">
    <property type="entry name" value="PNDRDTASEI"/>
</dbReference>
<gene>
    <name evidence="7" type="ORF">ACFQ34_29460</name>
</gene>
<reference evidence="8" key="1">
    <citation type="journal article" date="2019" name="Int. J. Syst. Evol. Microbiol.">
        <title>The Global Catalogue of Microorganisms (GCM) 10K type strain sequencing project: providing services to taxonomists for standard genome sequencing and annotation.</title>
        <authorList>
            <consortium name="The Broad Institute Genomics Platform"/>
            <consortium name="The Broad Institute Genome Sequencing Center for Infectious Disease"/>
            <person name="Wu L."/>
            <person name="Ma J."/>
        </authorList>
    </citation>
    <scope>NUCLEOTIDE SEQUENCE [LARGE SCALE GENOMIC DNA]</scope>
    <source>
        <strain evidence="8">CCUG 49018</strain>
    </source>
</reference>
<dbReference type="PRINTS" id="PR00368">
    <property type="entry name" value="FADPNR"/>
</dbReference>
<dbReference type="PANTHER" id="PTHR43557">
    <property type="entry name" value="APOPTOSIS-INDUCING FACTOR 1"/>
    <property type="match status" value="1"/>
</dbReference>
<dbReference type="SUPFAM" id="SSF51905">
    <property type="entry name" value="FAD/NAD(P)-binding domain"/>
    <property type="match status" value="2"/>
</dbReference>
<evidence type="ECO:0000259" key="5">
    <source>
        <dbReference type="Pfam" id="PF07992"/>
    </source>
</evidence>
<dbReference type="InterPro" id="IPR016156">
    <property type="entry name" value="FAD/NAD-linked_Rdtase_dimer_sf"/>
</dbReference>
<dbReference type="InterPro" id="IPR050446">
    <property type="entry name" value="FAD-oxidoreductase/Apoptosis"/>
</dbReference>
<evidence type="ECO:0000256" key="4">
    <source>
        <dbReference type="ARBA" id="ARBA00023002"/>
    </source>
</evidence>
<evidence type="ECO:0000313" key="8">
    <source>
        <dbReference type="Proteomes" id="UP001597182"/>
    </source>
</evidence>
<dbReference type="InterPro" id="IPR028202">
    <property type="entry name" value="Reductase_C"/>
</dbReference>
<comment type="cofactor">
    <cofactor evidence="1">
        <name>FAD</name>
        <dbReference type="ChEBI" id="CHEBI:57692"/>
    </cofactor>
</comment>
<keyword evidence="8" id="KW-1185">Reference proteome</keyword>
<dbReference type="EMBL" id="JBHTMB010000288">
    <property type="protein sequence ID" value="MFD1237431.1"/>
    <property type="molecule type" value="Genomic_DNA"/>
</dbReference>
<accession>A0ABW3VSZ4</accession>
<dbReference type="Pfam" id="PF07992">
    <property type="entry name" value="Pyr_redox_2"/>
    <property type="match status" value="1"/>
</dbReference>
<keyword evidence="2" id="KW-0285">Flavoprotein</keyword>
<feature type="domain" description="Reductase C-terminal" evidence="6">
    <location>
        <begin position="322"/>
        <end position="392"/>
    </location>
</feature>
<sequence>MRPPTTVVVGSSVGGVRTAQALRAAGYPGDLVLVGEEPHLPYDKPPLSKSLLAGSETADDVRLFGADAAQAADVRLLLGRRAVRLDVAASELQLDDGERLAYDDVVVATGAQARPSPWGAHPGVHVLRTLDDAEALRSDLLDGGHLVIVGAGFIGAEVAATARALGLEVTMVDPLDVPMARILGPEVGGLFVGLHERHGVATAFGVGVEGIEGRRGALRVVLTDGRVLHASTVVVGIGAVPNDGWLASSGLLVDDGLVCDEHCRAIGSPRVHAVGDVARWWHLRHGERVRVEHWTNAVEQAAVVAHNITHPDDLRPYTPVEYVWSDQYDWKIQIAGRTGRSRHEILGDPATDARFAVLYGDEDGPLAGLVTVNWPKALVTGRRALAAGTTLAEFRSGLEQRDASVGASGAG</sequence>
<evidence type="ECO:0000259" key="6">
    <source>
        <dbReference type="Pfam" id="PF14759"/>
    </source>
</evidence>
<evidence type="ECO:0000313" key="7">
    <source>
        <dbReference type="EMBL" id="MFD1237431.1"/>
    </source>
</evidence>
<dbReference type="InterPro" id="IPR023753">
    <property type="entry name" value="FAD/NAD-binding_dom"/>
</dbReference>
<dbReference type="Pfam" id="PF14759">
    <property type="entry name" value="Reductase_C"/>
    <property type="match status" value="1"/>
</dbReference>
<keyword evidence="4" id="KW-0560">Oxidoreductase</keyword>
<name>A0ABW3VSZ4_9PSEU</name>
<feature type="domain" description="FAD/NAD(P)-binding" evidence="5">
    <location>
        <begin position="6"/>
        <end position="301"/>
    </location>
</feature>
<evidence type="ECO:0000256" key="1">
    <source>
        <dbReference type="ARBA" id="ARBA00001974"/>
    </source>
</evidence>
<keyword evidence="3" id="KW-0274">FAD</keyword>
<dbReference type="SUPFAM" id="SSF55424">
    <property type="entry name" value="FAD/NAD-linked reductases, dimerisation (C-terminal) domain"/>
    <property type="match status" value="1"/>
</dbReference>
<comment type="caution">
    <text evidence="7">The sequence shown here is derived from an EMBL/GenBank/DDBJ whole genome shotgun (WGS) entry which is preliminary data.</text>
</comment>
<evidence type="ECO:0000256" key="2">
    <source>
        <dbReference type="ARBA" id="ARBA00022630"/>
    </source>
</evidence>
<dbReference type="InterPro" id="IPR036188">
    <property type="entry name" value="FAD/NAD-bd_sf"/>
</dbReference>